<evidence type="ECO:0000313" key="15">
    <source>
        <dbReference type="Proteomes" id="UP000663828"/>
    </source>
</evidence>
<evidence type="ECO:0000259" key="10">
    <source>
        <dbReference type="PROSITE" id="PS50158"/>
    </source>
</evidence>
<dbReference type="InterPro" id="IPR021109">
    <property type="entry name" value="Peptidase_aspartic_dom_sf"/>
</dbReference>
<dbReference type="GO" id="GO:0008270">
    <property type="term" value="F:zinc ion binding"/>
    <property type="evidence" value="ECO:0007669"/>
    <property type="project" value="UniProtKB-KW"/>
</dbReference>
<keyword evidence="5" id="KW-0255">Endonuclease</keyword>
<accession>A0A814LX79</accession>
<dbReference type="InterPro" id="IPR012337">
    <property type="entry name" value="RNaseH-like_sf"/>
</dbReference>
<dbReference type="SUPFAM" id="SSF50630">
    <property type="entry name" value="Acid proteases"/>
    <property type="match status" value="1"/>
</dbReference>
<evidence type="ECO:0000256" key="8">
    <source>
        <dbReference type="PROSITE-ProRule" id="PRU00047"/>
    </source>
</evidence>
<name>A0A814LX79_ADIRI</name>
<feature type="domain" description="Integrase catalytic" evidence="12">
    <location>
        <begin position="996"/>
        <end position="1149"/>
    </location>
</feature>
<dbReference type="FunFam" id="3.30.420.10:FF:000063">
    <property type="entry name" value="Retrovirus-related Pol polyprotein from transposon 297-like Protein"/>
    <property type="match status" value="1"/>
</dbReference>
<feature type="domain" description="CCHC-type" evidence="10">
    <location>
        <begin position="227"/>
        <end position="242"/>
    </location>
</feature>
<dbReference type="InterPro" id="IPR043128">
    <property type="entry name" value="Rev_trsase/Diguanyl_cyclase"/>
</dbReference>
<feature type="compositionally biased region" description="Basic residues" evidence="9">
    <location>
        <begin position="1271"/>
        <end position="1288"/>
    </location>
</feature>
<keyword evidence="8" id="KW-0862">Zinc</keyword>
<dbReference type="GO" id="GO:0016787">
    <property type="term" value="F:hydrolase activity"/>
    <property type="evidence" value="ECO:0007669"/>
    <property type="project" value="UniProtKB-KW"/>
</dbReference>
<dbReference type="CDD" id="cd01647">
    <property type="entry name" value="RT_LTR"/>
    <property type="match status" value="1"/>
</dbReference>
<evidence type="ECO:0000259" key="11">
    <source>
        <dbReference type="PROSITE" id="PS50878"/>
    </source>
</evidence>
<evidence type="ECO:0000256" key="4">
    <source>
        <dbReference type="ARBA" id="ARBA00022722"/>
    </source>
</evidence>
<dbReference type="SUPFAM" id="SSF56672">
    <property type="entry name" value="DNA/RNA polymerases"/>
    <property type="match status" value="1"/>
</dbReference>
<dbReference type="Pfam" id="PF17921">
    <property type="entry name" value="Integrase_H2C2"/>
    <property type="match status" value="1"/>
</dbReference>
<dbReference type="FunFam" id="3.10.20.370:FF:000001">
    <property type="entry name" value="Retrovirus-related Pol polyprotein from transposon 17.6-like protein"/>
    <property type="match status" value="1"/>
</dbReference>
<protein>
    <recommendedName>
        <fullName evidence="1">RNA-directed DNA polymerase</fullName>
        <ecNumber evidence="1">2.7.7.49</ecNumber>
    </recommendedName>
</protein>
<keyword evidence="8" id="KW-0479">Metal-binding</keyword>
<evidence type="ECO:0000256" key="9">
    <source>
        <dbReference type="SAM" id="MobiDB-lite"/>
    </source>
</evidence>
<dbReference type="Pfam" id="PF17917">
    <property type="entry name" value="RT_RNaseH"/>
    <property type="match status" value="1"/>
</dbReference>
<dbReference type="PROSITE" id="PS50158">
    <property type="entry name" value="ZF_CCHC"/>
    <property type="match status" value="1"/>
</dbReference>
<organism evidence="13 15">
    <name type="scientific">Adineta ricciae</name>
    <name type="common">Rotifer</name>
    <dbReference type="NCBI Taxonomy" id="249248"/>
    <lineage>
        <taxon>Eukaryota</taxon>
        <taxon>Metazoa</taxon>
        <taxon>Spiralia</taxon>
        <taxon>Gnathifera</taxon>
        <taxon>Rotifera</taxon>
        <taxon>Eurotatoria</taxon>
        <taxon>Bdelloidea</taxon>
        <taxon>Adinetida</taxon>
        <taxon>Adinetidae</taxon>
        <taxon>Adineta</taxon>
    </lineage>
</organism>
<keyword evidence="7" id="KW-0695">RNA-directed DNA polymerase</keyword>
<dbReference type="Pfam" id="PF00078">
    <property type="entry name" value="RVT_1"/>
    <property type="match status" value="1"/>
</dbReference>
<dbReference type="EMBL" id="CAJNOR010001081">
    <property type="protein sequence ID" value="CAF1070995.1"/>
    <property type="molecule type" value="Genomic_DNA"/>
</dbReference>
<keyword evidence="15" id="KW-1185">Reference proteome</keyword>
<dbReference type="Gene3D" id="2.40.70.10">
    <property type="entry name" value="Acid Proteases"/>
    <property type="match status" value="1"/>
</dbReference>
<dbReference type="InterPro" id="IPR001878">
    <property type="entry name" value="Znf_CCHC"/>
</dbReference>
<dbReference type="SUPFAM" id="SSF57756">
    <property type="entry name" value="Retrovirus zinc finger-like domains"/>
    <property type="match status" value="1"/>
</dbReference>
<dbReference type="Proteomes" id="UP000663828">
    <property type="component" value="Unassembled WGS sequence"/>
</dbReference>
<evidence type="ECO:0000256" key="7">
    <source>
        <dbReference type="ARBA" id="ARBA00022918"/>
    </source>
</evidence>
<evidence type="ECO:0000259" key="12">
    <source>
        <dbReference type="PROSITE" id="PS50994"/>
    </source>
</evidence>
<proteinExistence type="predicted"/>
<dbReference type="InterPro" id="IPR043502">
    <property type="entry name" value="DNA/RNA_pol_sf"/>
</dbReference>
<dbReference type="Gene3D" id="3.30.70.270">
    <property type="match status" value="2"/>
</dbReference>
<evidence type="ECO:0000256" key="3">
    <source>
        <dbReference type="ARBA" id="ARBA00022695"/>
    </source>
</evidence>
<evidence type="ECO:0000256" key="6">
    <source>
        <dbReference type="ARBA" id="ARBA00022801"/>
    </source>
</evidence>
<evidence type="ECO:0000313" key="14">
    <source>
        <dbReference type="EMBL" id="CAF1541537.1"/>
    </source>
</evidence>
<dbReference type="InterPro" id="IPR041373">
    <property type="entry name" value="RT_RNaseH"/>
</dbReference>
<dbReference type="FunFam" id="3.30.70.270:FF:000020">
    <property type="entry name" value="Transposon Tf2-6 polyprotein-like Protein"/>
    <property type="match status" value="1"/>
</dbReference>
<dbReference type="OrthoDB" id="775972at2759"/>
<dbReference type="Gene3D" id="1.10.340.70">
    <property type="match status" value="1"/>
</dbReference>
<dbReference type="InterPro" id="IPR036875">
    <property type="entry name" value="Znf_CCHC_sf"/>
</dbReference>
<dbReference type="Gene3D" id="4.10.60.10">
    <property type="entry name" value="Zinc finger, CCHC-type"/>
    <property type="match status" value="1"/>
</dbReference>
<dbReference type="GO" id="GO:0003964">
    <property type="term" value="F:RNA-directed DNA polymerase activity"/>
    <property type="evidence" value="ECO:0007669"/>
    <property type="project" value="UniProtKB-KW"/>
</dbReference>
<dbReference type="PROSITE" id="PS50994">
    <property type="entry name" value="INTEGRASE"/>
    <property type="match status" value="1"/>
</dbReference>
<evidence type="ECO:0000256" key="2">
    <source>
        <dbReference type="ARBA" id="ARBA00022679"/>
    </source>
</evidence>
<dbReference type="InterPro" id="IPR036397">
    <property type="entry name" value="RNaseH_sf"/>
</dbReference>
<dbReference type="InterPro" id="IPR050951">
    <property type="entry name" value="Retrovirus_Pol_polyprotein"/>
</dbReference>
<dbReference type="InterPro" id="IPR001584">
    <property type="entry name" value="Integrase_cat-core"/>
</dbReference>
<dbReference type="PROSITE" id="PS50878">
    <property type="entry name" value="RT_POL"/>
    <property type="match status" value="1"/>
</dbReference>
<evidence type="ECO:0000256" key="5">
    <source>
        <dbReference type="ARBA" id="ARBA00022759"/>
    </source>
</evidence>
<keyword evidence="3" id="KW-0548">Nucleotidyltransferase</keyword>
<keyword evidence="4" id="KW-0540">Nuclease</keyword>
<keyword evidence="8" id="KW-0863">Zinc-finger</keyword>
<evidence type="ECO:0000256" key="1">
    <source>
        <dbReference type="ARBA" id="ARBA00012493"/>
    </source>
</evidence>
<dbReference type="Pfam" id="PF00098">
    <property type="entry name" value="zf-CCHC"/>
    <property type="match status" value="1"/>
</dbReference>
<feature type="compositionally biased region" description="Polar residues" evidence="9">
    <location>
        <begin position="1255"/>
        <end position="1265"/>
    </location>
</feature>
<dbReference type="Gene3D" id="3.30.420.10">
    <property type="entry name" value="Ribonuclease H-like superfamily/Ribonuclease H"/>
    <property type="match status" value="1"/>
</dbReference>
<dbReference type="InterPro" id="IPR000477">
    <property type="entry name" value="RT_dom"/>
</dbReference>
<dbReference type="EMBL" id="CAJNOJ010001080">
    <property type="protein sequence ID" value="CAF1541537.1"/>
    <property type="molecule type" value="Genomic_DNA"/>
</dbReference>
<keyword evidence="2" id="KW-0808">Transferase</keyword>
<evidence type="ECO:0000313" key="13">
    <source>
        <dbReference type="EMBL" id="CAF1070995.1"/>
    </source>
</evidence>
<gene>
    <name evidence="14" type="ORF">EDS130_LOCUS45355</name>
    <name evidence="13" type="ORF">XAT740_LOCUS16809</name>
</gene>
<dbReference type="PANTHER" id="PTHR37984:SF5">
    <property type="entry name" value="PROTEIN NYNRIN-LIKE"/>
    <property type="match status" value="1"/>
</dbReference>
<sequence>MTTQTADRLHKFDPALFDWTEWEILFDTHLAVEGIVDDSKKRNLLITLLDVQPFKTLISICKPKKPTEYSYAELLHKLRTNYARVTFASSERIKFFALRQETSQSLTDFANVLRNKATTCDFPSVFYEQALVTAFVGGLLNDNIRKHLMQKNLETFEATINSAKQIESVLIEASAGKLNSFKDVAVNKISKNKKPDGQSRSTNKTGCSSCGSTDHIRTSCRFRDVVCRNCKKTGHIAKVCRSTPDDKKKQLNSVSILSVNGVDTDQSIDLLLQINNMPIKLQMDTGSPITLITDQVWEQLGRPELNQVDMNINSFTGHRITLKGESVVEVEYRGQSLKLKVHVVNGYGNNVMGRDWIYALNLNSKTLNDIGSTSSALNLAVTPDRLNDLFTRYSAIFQDGLGCCKIEAHLYVKADAKPKFCKARSLPFAYRDAVEQDLTRLVNAGIVEPVDVSQWAAPIVVVPKPGGNVRLCADLSTGVNQSLEIDKYPLPKPNDLFVALNGGCQFSKIDFSEAYLQVPLDDESKKLLVINTHKGLFRYNRLPFGVASAPSIFQKIMDQMLAGLQGTVCYLDDIIVTGSTTSEHLVNLGNVFERIHDYGFHINKSKCSFLQDSVEYLGFIVDKNGVHTSSSRIKAIVDMPQPTNISQLRSFLGMVNHYAKFMPNLTDRLAPFYTLLKKNNKWDWNSSCAQAFSTIKQSLISPLVLTHYDPKVPLVLAADASNAGVGAVIYHRYHDGTEKAIAHASKTLTTTEQNYSQIEKEALALVYGVQKFDQFLRGRFFTLLTDHKPLLAIFGSKKGIPTTSANRLQRWALKLMGYNYAIEYRSTNNFGQADGLSRLPVGPDKQFDEDDPTESRLIASIQLELQSELPLRASQIATATRKDATLHQVYTYILSGWPITTEDHIQPYFRIRNELSTSHGCVTWGLRTVIPVCYREKLLRHLHSTHAGGGRMKADARRYFWWPSLDKDIEQIALQCESCSLNSKQPPKSPLNQWPVPESPWKRIHIDFMGKFYEKYFLIVVDAHSKWLEVAIMEHITTSATIAALYSLFARYGLCEEIVSDNGTQFTSQDFGDFCARHGIRHLRTSPGHPQSNGQAERYVDTVKSAIKKGIDGGGGNLAEVLTKFLFAYRSTPHATTNLSPAELFLKRQLRTVLDLIRPTAQDAVSAAQERHKQDFDQHTREREFHVGDNVIVRDFRNSTNTVKWTSGILLSQIGNRLWKVQVHQQQWKRHENQIRFRHWENSDDDILIDIDQSPSSAESQSHPNLQQQHSHQKQQLRRSSRIRKPVKRLITEI</sequence>
<dbReference type="PANTHER" id="PTHR37984">
    <property type="entry name" value="PROTEIN CBG26694"/>
    <property type="match status" value="1"/>
</dbReference>
<dbReference type="Pfam" id="PF00665">
    <property type="entry name" value="rve"/>
    <property type="match status" value="1"/>
</dbReference>
<dbReference type="GO" id="GO:0004519">
    <property type="term" value="F:endonuclease activity"/>
    <property type="evidence" value="ECO:0007669"/>
    <property type="project" value="UniProtKB-KW"/>
</dbReference>
<dbReference type="GO" id="GO:0015074">
    <property type="term" value="P:DNA integration"/>
    <property type="evidence" value="ECO:0007669"/>
    <property type="project" value="InterPro"/>
</dbReference>
<dbReference type="EC" id="2.7.7.49" evidence="1"/>
<reference evidence="13" key="1">
    <citation type="submission" date="2021-02" db="EMBL/GenBank/DDBJ databases">
        <authorList>
            <person name="Nowell W R."/>
        </authorList>
    </citation>
    <scope>NUCLEOTIDE SEQUENCE</scope>
</reference>
<dbReference type="SUPFAM" id="SSF53098">
    <property type="entry name" value="Ribonuclease H-like"/>
    <property type="match status" value="1"/>
</dbReference>
<dbReference type="Proteomes" id="UP000663852">
    <property type="component" value="Unassembled WGS sequence"/>
</dbReference>
<comment type="caution">
    <text evidence="13">The sequence shown here is derived from an EMBL/GenBank/DDBJ whole genome shotgun (WGS) entry which is preliminary data.</text>
</comment>
<dbReference type="SMART" id="SM00343">
    <property type="entry name" value="ZnF_C2HC"/>
    <property type="match status" value="2"/>
</dbReference>
<keyword evidence="6" id="KW-0378">Hydrolase</keyword>
<dbReference type="InterPro" id="IPR041588">
    <property type="entry name" value="Integrase_H2C2"/>
</dbReference>
<feature type="domain" description="Reverse transcriptase" evidence="11">
    <location>
        <begin position="443"/>
        <end position="621"/>
    </location>
</feature>
<feature type="region of interest" description="Disordered" evidence="9">
    <location>
        <begin position="1255"/>
        <end position="1294"/>
    </location>
</feature>
<dbReference type="CDD" id="cd09274">
    <property type="entry name" value="RNase_HI_RT_Ty3"/>
    <property type="match status" value="1"/>
</dbReference>
<dbReference type="GO" id="GO:0003676">
    <property type="term" value="F:nucleic acid binding"/>
    <property type="evidence" value="ECO:0007669"/>
    <property type="project" value="InterPro"/>
</dbReference>
<dbReference type="Gene3D" id="3.10.10.10">
    <property type="entry name" value="HIV Type 1 Reverse Transcriptase, subunit A, domain 1"/>
    <property type="match status" value="1"/>
</dbReference>